<sequence length="198" mass="20767">MTPQHAPAPAPAQLDPPAAVTPSFVVRRIPDTAPRVISADEAWATGSSCCAAHAAGERGTEVYAQGALALDFSRDCDEDDFGPQPTRSSLLPQPEPFVATLAQAVMEVLSGQRPASQLVRHLSPTVHAMVARRALVATRRAAPGARRAAMVRRVRVCEPADGVVEACAVVVSHGRVGALALRLEGRDGRWVATALTVG</sequence>
<protein>
    <recommendedName>
        <fullName evidence="3">3-hydroxyacyl-CoA dehydrogenase</fullName>
    </recommendedName>
</protein>
<keyword evidence="2" id="KW-1185">Reference proteome</keyword>
<gene>
    <name evidence="1" type="ORF">DFJ68_1981</name>
</gene>
<accession>A0A495Y076</accession>
<dbReference type="RefSeq" id="WP_121032829.1">
    <property type="nucleotide sequence ID" value="NZ_RBXT01000001.1"/>
</dbReference>
<comment type="caution">
    <text evidence="1">The sequence shown here is derived from an EMBL/GenBank/DDBJ whole genome shotgun (WGS) entry which is preliminary data.</text>
</comment>
<dbReference type="AlphaFoldDB" id="A0A495Y076"/>
<organism evidence="1 2">
    <name type="scientific">Terracoccus luteus</name>
    <dbReference type="NCBI Taxonomy" id="53356"/>
    <lineage>
        <taxon>Bacteria</taxon>
        <taxon>Bacillati</taxon>
        <taxon>Actinomycetota</taxon>
        <taxon>Actinomycetes</taxon>
        <taxon>Micrococcales</taxon>
        <taxon>Intrasporangiaceae</taxon>
        <taxon>Terracoccus</taxon>
    </lineage>
</organism>
<evidence type="ECO:0000313" key="2">
    <source>
        <dbReference type="Proteomes" id="UP000278440"/>
    </source>
</evidence>
<proteinExistence type="predicted"/>
<evidence type="ECO:0000313" key="1">
    <source>
        <dbReference type="EMBL" id="RKT78534.1"/>
    </source>
</evidence>
<dbReference type="Pfam" id="PF20060">
    <property type="entry name" value="DUF6459"/>
    <property type="match status" value="1"/>
</dbReference>
<reference evidence="1 2" key="1">
    <citation type="submission" date="2018-10" db="EMBL/GenBank/DDBJ databases">
        <title>Sequencing the genomes of 1000 actinobacteria strains.</title>
        <authorList>
            <person name="Klenk H.-P."/>
        </authorList>
    </citation>
    <scope>NUCLEOTIDE SEQUENCE [LARGE SCALE GENOMIC DNA]</scope>
    <source>
        <strain evidence="1 2">DSM 44267</strain>
    </source>
</reference>
<dbReference type="EMBL" id="RBXT01000001">
    <property type="protein sequence ID" value="RKT78534.1"/>
    <property type="molecule type" value="Genomic_DNA"/>
</dbReference>
<evidence type="ECO:0008006" key="3">
    <source>
        <dbReference type="Google" id="ProtNLM"/>
    </source>
</evidence>
<dbReference type="Proteomes" id="UP000278440">
    <property type="component" value="Unassembled WGS sequence"/>
</dbReference>
<name>A0A495Y076_9MICO</name>
<dbReference type="InterPro" id="IPR045596">
    <property type="entry name" value="DUF6459"/>
</dbReference>
<dbReference type="OrthoDB" id="3266345at2"/>